<evidence type="ECO:0000313" key="2">
    <source>
        <dbReference type="EMBL" id="OIN56647.1"/>
    </source>
</evidence>
<dbReference type="Gene3D" id="2.60.40.10">
    <property type="entry name" value="Immunoglobulins"/>
    <property type="match status" value="1"/>
</dbReference>
<sequence>MKNFVKTDYAACCKYMLLLATILLAGSTKAAARKLTSFPADPVVSVTAVASPLVVTVGQIVNLSAETPDGLEVDYLWTGPSGALIDEPTFGGTFATMTSPGIQTFTVTVDDLQGGTATSTVSVTVLAPELCPSPTASNLQVVGTLGRDKCSIQLSALVSGRHFEFTGPNGYVYSVIYRSCQENITIFAENVKEPGTYTLKIYQEEVVSGPIPGRRAAGDGQYYTIDVGGAACPNP</sequence>
<dbReference type="AlphaFoldDB" id="A0A1S2VD03"/>
<dbReference type="Proteomes" id="UP000181790">
    <property type="component" value="Unassembled WGS sequence"/>
</dbReference>
<proteinExistence type="predicted"/>
<keyword evidence="1" id="KW-0732">Signal</keyword>
<dbReference type="EMBL" id="MORL01000020">
    <property type="protein sequence ID" value="OIN56647.1"/>
    <property type="molecule type" value="Genomic_DNA"/>
</dbReference>
<evidence type="ECO:0000256" key="1">
    <source>
        <dbReference type="SAM" id="SignalP"/>
    </source>
</evidence>
<accession>A0A1S2VD03</accession>
<dbReference type="CDD" id="cd00146">
    <property type="entry name" value="PKD"/>
    <property type="match status" value="1"/>
</dbReference>
<comment type="caution">
    <text evidence="2">The sequence shown here is derived from an EMBL/GenBank/DDBJ whole genome shotgun (WGS) entry which is preliminary data.</text>
</comment>
<dbReference type="InterPro" id="IPR035986">
    <property type="entry name" value="PKD_dom_sf"/>
</dbReference>
<feature type="signal peptide" evidence="1">
    <location>
        <begin position="1"/>
        <end position="30"/>
    </location>
</feature>
<evidence type="ECO:0008006" key="4">
    <source>
        <dbReference type="Google" id="ProtNLM"/>
    </source>
</evidence>
<reference evidence="2 3" key="1">
    <citation type="submission" date="2016-10" db="EMBL/GenBank/DDBJ databases">
        <title>Arsenicibacter rosenii gen. nov., sp. nov., an efficient arsenic-methylating bacterium isolated from an arsenic-contaminated paddy soil.</title>
        <authorList>
            <person name="Huang K."/>
        </authorList>
    </citation>
    <scope>NUCLEOTIDE SEQUENCE [LARGE SCALE GENOMIC DNA]</scope>
    <source>
        <strain evidence="2 3">SM-1</strain>
    </source>
</reference>
<dbReference type="SUPFAM" id="SSF49299">
    <property type="entry name" value="PKD domain"/>
    <property type="match status" value="1"/>
</dbReference>
<gene>
    <name evidence="2" type="ORF">BLX24_23750</name>
</gene>
<organism evidence="2 3">
    <name type="scientific">Arsenicibacter rosenii</name>
    <dbReference type="NCBI Taxonomy" id="1750698"/>
    <lineage>
        <taxon>Bacteria</taxon>
        <taxon>Pseudomonadati</taxon>
        <taxon>Bacteroidota</taxon>
        <taxon>Cytophagia</taxon>
        <taxon>Cytophagales</taxon>
        <taxon>Spirosomataceae</taxon>
        <taxon>Arsenicibacter</taxon>
    </lineage>
</organism>
<name>A0A1S2VD03_9BACT</name>
<keyword evidence="3" id="KW-1185">Reference proteome</keyword>
<evidence type="ECO:0000313" key="3">
    <source>
        <dbReference type="Proteomes" id="UP000181790"/>
    </source>
</evidence>
<protein>
    <recommendedName>
        <fullName evidence="4">PKD/Chitinase domain-containing protein</fullName>
    </recommendedName>
</protein>
<feature type="chain" id="PRO_5010266174" description="PKD/Chitinase domain-containing protein" evidence="1">
    <location>
        <begin position="31"/>
        <end position="235"/>
    </location>
</feature>
<dbReference type="InterPro" id="IPR013783">
    <property type="entry name" value="Ig-like_fold"/>
</dbReference>